<protein>
    <recommendedName>
        <fullName evidence="3">Integral membrane protein</fullName>
    </recommendedName>
</protein>
<feature type="transmembrane region" description="Helical" evidence="1">
    <location>
        <begin position="66"/>
        <end position="83"/>
    </location>
</feature>
<organism evidence="2">
    <name type="scientific">metagenome</name>
    <dbReference type="NCBI Taxonomy" id="256318"/>
    <lineage>
        <taxon>unclassified sequences</taxon>
        <taxon>metagenomes</taxon>
    </lineage>
</organism>
<gene>
    <name evidence="2" type="ORF">NOCA2100009</name>
</gene>
<feature type="transmembrane region" description="Helical" evidence="1">
    <location>
        <begin position="103"/>
        <end position="127"/>
    </location>
</feature>
<evidence type="ECO:0000256" key="1">
    <source>
        <dbReference type="SAM" id="Phobius"/>
    </source>
</evidence>
<accession>A0A2P2BVV8</accession>
<sequence length="327" mass="35433">MADAGRTRQDAESWFVGHGLPYFVDHLRHDVRRRLSRGRLTLVGALSVLVGVGVGVLLGLSGATGAPLAGVSAALLVCSAYALRALKVWMIARWAIRRTLGSLGLLVPLATRALPMLLLFMTFLFINTEVWQVASSLDGAVLGGAVLVFAVVAVGFLLGRLGEELDQFDDDITPTDVREHCQDTPFGDAEIEVAAQREDLAAAAQVTGLQKANLVLMLLVAQAVQVLLLVLAVFAFFVVFGAVAIDAQVIESWIGTPPTYLFGARPMSRELLQVATFLSAFSGLYFTVYAVTDSTYRQQFFTAIMRELGQVVSARVVYRSLIDRRDD</sequence>
<evidence type="ECO:0008006" key="3">
    <source>
        <dbReference type="Google" id="ProtNLM"/>
    </source>
</evidence>
<proteinExistence type="predicted"/>
<feature type="transmembrane region" description="Helical" evidence="1">
    <location>
        <begin position="271"/>
        <end position="291"/>
    </location>
</feature>
<reference evidence="2" key="1">
    <citation type="submission" date="2015-08" db="EMBL/GenBank/DDBJ databases">
        <authorList>
            <person name="Babu N.S."/>
            <person name="Beckwith C.J."/>
            <person name="Beseler K.G."/>
            <person name="Brison A."/>
            <person name="Carone J.V."/>
            <person name="Caskin T.P."/>
            <person name="Diamond M."/>
            <person name="Durham M.E."/>
            <person name="Foxe J.M."/>
            <person name="Go M."/>
            <person name="Henderson B.A."/>
            <person name="Jones I.B."/>
            <person name="McGettigan J.A."/>
            <person name="Micheletti S.J."/>
            <person name="Nasrallah M.E."/>
            <person name="Ortiz D."/>
            <person name="Piller C.R."/>
            <person name="Privatt S.R."/>
            <person name="Schneider S.L."/>
            <person name="Sharp S."/>
            <person name="Smith T.C."/>
            <person name="Stanton J.D."/>
            <person name="Ullery H.E."/>
            <person name="Wilson R.J."/>
            <person name="Serrano M.G."/>
            <person name="Buck G."/>
            <person name="Lee V."/>
            <person name="Wang Y."/>
            <person name="Carvalho R."/>
            <person name="Voegtly L."/>
            <person name="Shi R."/>
            <person name="Duckworth R."/>
            <person name="Johnson A."/>
            <person name="Loviza R."/>
            <person name="Walstead R."/>
            <person name="Shah Z."/>
            <person name="Kiflezghi M."/>
            <person name="Wade K."/>
            <person name="Ball S.L."/>
            <person name="Bradley K.W."/>
            <person name="Asai D.J."/>
            <person name="Bowman C.A."/>
            <person name="Russell D.A."/>
            <person name="Pope W.H."/>
            <person name="Jacobs-Sera D."/>
            <person name="Hendrix R.W."/>
            <person name="Hatfull G.F."/>
        </authorList>
    </citation>
    <scope>NUCLEOTIDE SEQUENCE</scope>
</reference>
<keyword evidence="1" id="KW-0472">Membrane</keyword>
<feature type="transmembrane region" description="Helical" evidence="1">
    <location>
        <begin position="214"/>
        <end position="245"/>
    </location>
</feature>
<evidence type="ECO:0000313" key="2">
    <source>
        <dbReference type="EMBL" id="CUR53876.1"/>
    </source>
</evidence>
<keyword evidence="1" id="KW-0812">Transmembrane</keyword>
<keyword evidence="1" id="KW-1133">Transmembrane helix</keyword>
<dbReference type="EMBL" id="CZKA01000002">
    <property type="protein sequence ID" value="CUR53876.1"/>
    <property type="molecule type" value="Genomic_DNA"/>
</dbReference>
<dbReference type="AlphaFoldDB" id="A0A2P2BVV8"/>
<name>A0A2P2BVV8_9ZZZZ</name>
<feature type="transmembrane region" description="Helical" evidence="1">
    <location>
        <begin position="40"/>
        <end position="60"/>
    </location>
</feature>
<feature type="transmembrane region" description="Helical" evidence="1">
    <location>
        <begin position="139"/>
        <end position="158"/>
    </location>
</feature>